<keyword evidence="3" id="KW-1185">Reference proteome</keyword>
<dbReference type="RefSeq" id="WP_124085269.1">
    <property type="nucleotide sequence ID" value="NZ_UXAW01000045.1"/>
</dbReference>
<evidence type="ECO:0000313" key="3">
    <source>
        <dbReference type="Proteomes" id="UP000277498"/>
    </source>
</evidence>
<dbReference type="Pfam" id="PF13452">
    <property type="entry name" value="FAS1_DH_region"/>
    <property type="match status" value="1"/>
</dbReference>
<dbReference type="PANTHER" id="PTHR28152:SF1">
    <property type="entry name" value="HYDROXYACYL-THIOESTER DEHYDRATASE TYPE 2, MITOCHONDRIAL"/>
    <property type="match status" value="1"/>
</dbReference>
<dbReference type="AlphaFoldDB" id="A0A3P5WLU1"/>
<name>A0A3P5WLU1_9RHOB</name>
<dbReference type="SUPFAM" id="SSF54637">
    <property type="entry name" value="Thioesterase/thiol ester dehydrase-isomerase"/>
    <property type="match status" value="2"/>
</dbReference>
<protein>
    <submittedName>
        <fullName evidence="2">MaoC like domain protein</fullName>
    </submittedName>
</protein>
<feature type="domain" description="FAS1-like dehydratase" evidence="1">
    <location>
        <begin position="32"/>
        <end position="123"/>
    </location>
</feature>
<dbReference type="InterPro" id="IPR039569">
    <property type="entry name" value="FAS1-like_DH_region"/>
</dbReference>
<gene>
    <name evidence="2" type="ORF">XINFAN_00839</name>
</gene>
<dbReference type="PANTHER" id="PTHR28152">
    <property type="entry name" value="HYDROXYACYL-THIOESTER DEHYDRATASE TYPE 2, MITOCHONDRIAL"/>
    <property type="match status" value="1"/>
</dbReference>
<dbReference type="EMBL" id="UXAW01000045">
    <property type="protein sequence ID" value="VDC22658.1"/>
    <property type="molecule type" value="Genomic_DNA"/>
</dbReference>
<organism evidence="2 3">
    <name type="scientific">Pseudogemmobacter humi</name>
    <dbReference type="NCBI Taxonomy" id="2483812"/>
    <lineage>
        <taxon>Bacteria</taxon>
        <taxon>Pseudomonadati</taxon>
        <taxon>Pseudomonadota</taxon>
        <taxon>Alphaproteobacteria</taxon>
        <taxon>Rhodobacterales</taxon>
        <taxon>Paracoccaceae</taxon>
        <taxon>Pseudogemmobacter</taxon>
    </lineage>
</organism>
<dbReference type="Gene3D" id="3.10.129.10">
    <property type="entry name" value="Hotdog Thioesterase"/>
    <property type="match status" value="2"/>
</dbReference>
<reference evidence="2 3" key="1">
    <citation type="submission" date="2018-11" db="EMBL/GenBank/DDBJ databases">
        <authorList>
            <person name="Criscuolo A."/>
        </authorList>
    </citation>
    <scope>NUCLEOTIDE SEQUENCE [LARGE SCALE GENOMIC DNA]</scope>
    <source>
        <strain evidence="2">ACIP111625</strain>
    </source>
</reference>
<accession>A0A3P5WLU1</accession>
<dbReference type="InterPro" id="IPR052741">
    <property type="entry name" value="Mitochondrial_HTD2"/>
</dbReference>
<evidence type="ECO:0000313" key="2">
    <source>
        <dbReference type="EMBL" id="VDC22658.1"/>
    </source>
</evidence>
<sequence length="292" mass="31241">MNGRPEMETVTDLVTPRLIAGLRAVLDQEGDDPARLPQCGHWALCPPPVTVAATGADGHLRPGGFLPDTGLPRRMWASGEVEFRHPIRAGMTVTRHSVVSGITEKTGKSGRMVFVTVLHRLTAAERLLISERQTIVYRAAPNPAPPRDMPAAGETAVAGAEGAAPRAAALSALRADQEADFIRTVLPDEIMLFRYSALTWNSHRIHYDRPYATEGESYPGLVVQGPLTASLLADLVARQIGPDRLRSFSFRGLAPAFCGRALRLSGVVRGETVALQASGPDGGLVMTAEGKI</sequence>
<dbReference type="InterPro" id="IPR029069">
    <property type="entry name" value="HotDog_dom_sf"/>
</dbReference>
<evidence type="ECO:0000259" key="1">
    <source>
        <dbReference type="Pfam" id="PF13452"/>
    </source>
</evidence>
<dbReference type="Proteomes" id="UP000277498">
    <property type="component" value="Unassembled WGS sequence"/>
</dbReference>
<dbReference type="OrthoDB" id="7183822at2"/>
<dbReference type="GO" id="GO:0019171">
    <property type="term" value="F:(3R)-hydroxyacyl-[acyl-carrier-protein] dehydratase activity"/>
    <property type="evidence" value="ECO:0007669"/>
    <property type="project" value="TreeGrafter"/>
</dbReference>
<proteinExistence type="predicted"/>